<reference evidence="1 2" key="1">
    <citation type="submission" date="2019-09" db="EMBL/GenBank/DDBJ databases">
        <title>Hydrogenophaga aromatica sp. nov., isolated from a para-xylene-degrading enrichment culture.</title>
        <authorList>
            <person name="Tancsics A."/>
            <person name="Banerjee S."/>
        </authorList>
    </citation>
    <scope>NUCLEOTIDE SEQUENCE [LARGE SCALE GENOMIC DNA]</scope>
    <source>
        <strain evidence="1 2">D2P1</strain>
    </source>
</reference>
<comment type="caution">
    <text evidence="1">The sequence shown here is derived from an EMBL/GenBank/DDBJ whole genome shotgun (WGS) entry which is preliminary data.</text>
</comment>
<proteinExistence type="predicted"/>
<sequence>MFERLKNALGVGSTKVEADEALAQWATERMLTYRALGGGGCALEGRVLDRPFRAGCTASSRSYIRGMELMARAELGLRPDVHVIVMNRALKRSLEALAHTLYGEVTGALQTTDKPLPEEVGWMSAYRDAGWPGPPADFWAQHAVLTDAPEAARQWLDEESIALLRDAPDQLHADTPRLFWLTRGKAYLRMQLDQPGDNASALYALDVFEHLSARALRLFAR</sequence>
<dbReference type="AlphaFoldDB" id="A0A7Y8GU17"/>
<organism evidence="1 2">
    <name type="scientific">Hydrogenophaga aromaticivorans</name>
    <dbReference type="NCBI Taxonomy" id="2610898"/>
    <lineage>
        <taxon>Bacteria</taxon>
        <taxon>Pseudomonadati</taxon>
        <taxon>Pseudomonadota</taxon>
        <taxon>Betaproteobacteria</taxon>
        <taxon>Burkholderiales</taxon>
        <taxon>Comamonadaceae</taxon>
        <taxon>Hydrogenophaga</taxon>
    </lineage>
</organism>
<dbReference type="Proteomes" id="UP000545507">
    <property type="component" value="Unassembled WGS sequence"/>
</dbReference>
<evidence type="ECO:0000313" key="1">
    <source>
        <dbReference type="EMBL" id="NWF44855.1"/>
    </source>
</evidence>
<accession>A0A7Y8GU17</accession>
<dbReference type="EMBL" id="VYGV01000006">
    <property type="protein sequence ID" value="NWF44855.1"/>
    <property type="molecule type" value="Genomic_DNA"/>
</dbReference>
<name>A0A7Y8GU17_9BURK</name>
<protein>
    <submittedName>
        <fullName evidence="1">Uncharacterized protein</fullName>
    </submittedName>
</protein>
<keyword evidence="2" id="KW-1185">Reference proteome</keyword>
<evidence type="ECO:0000313" key="2">
    <source>
        <dbReference type="Proteomes" id="UP000545507"/>
    </source>
</evidence>
<dbReference type="RefSeq" id="WP_177134410.1">
    <property type="nucleotide sequence ID" value="NZ_JAGPWB010000012.1"/>
</dbReference>
<gene>
    <name evidence="1" type="ORF">F3K02_06250</name>
</gene>